<feature type="transmembrane region" description="Helical" evidence="10">
    <location>
        <begin position="1327"/>
        <end position="1349"/>
    </location>
</feature>
<proteinExistence type="inferred from homology"/>
<dbReference type="Gene3D" id="3.40.50.300">
    <property type="entry name" value="P-loop containing nucleotide triphosphate hydrolases"/>
    <property type="match status" value="2"/>
</dbReference>
<feature type="region of interest" description="Disordered" evidence="9">
    <location>
        <begin position="1"/>
        <end position="49"/>
    </location>
</feature>
<dbReference type="Pfam" id="PF00005">
    <property type="entry name" value="ABC_tran"/>
    <property type="match status" value="2"/>
</dbReference>
<dbReference type="Proteomes" id="UP000612746">
    <property type="component" value="Unassembled WGS sequence"/>
</dbReference>
<dbReference type="SMART" id="SM00382">
    <property type="entry name" value="AAA"/>
    <property type="match status" value="2"/>
</dbReference>
<feature type="domain" description="ABC transporter" evidence="11">
    <location>
        <begin position="157"/>
        <end position="412"/>
    </location>
</feature>
<dbReference type="InterPro" id="IPR003439">
    <property type="entry name" value="ABC_transporter-like_ATP-bd"/>
</dbReference>
<dbReference type="CDD" id="cd03233">
    <property type="entry name" value="ABCG_PDR_domain1"/>
    <property type="match status" value="1"/>
</dbReference>
<feature type="transmembrane region" description="Helical" evidence="10">
    <location>
        <begin position="633"/>
        <end position="654"/>
    </location>
</feature>
<evidence type="ECO:0000313" key="13">
    <source>
        <dbReference type="Proteomes" id="UP000612746"/>
    </source>
</evidence>
<comment type="subcellular location">
    <subcellularLocation>
        <location evidence="1">Membrane</location>
        <topology evidence="1">Multi-pass membrane protein</topology>
    </subcellularLocation>
</comment>
<dbReference type="GO" id="GO:0005524">
    <property type="term" value="F:ATP binding"/>
    <property type="evidence" value="ECO:0007669"/>
    <property type="project" value="UniProtKB-KW"/>
</dbReference>
<dbReference type="InterPro" id="IPR027417">
    <property type="entry name" value="P-loop_NTPase"/>
</dbReference>
<evidence type="ECO:0000313" key="12">
    <source>
        <dbReference type="EMBL" id="KAG2177383.1"/>
    </source>
</evidence>
<dbReference type="InterPro" id="IPR043926">
    <property type="entry name" value="ABCG_dom"/>
</dbReference>
<feature type="transmembrane region" description="Helical" evidence="10">
    <location>
        <begin position="1248"/>
        <end position="1279"/>
    </location>
</feature>
<dbReference type="InterPro" id="IPR010929">
    <property type="entry name" value="PDR_CDR_ABC"/>
</dbReference>
<protein>
    <recommendedName>
        <fullName evidence="11">ABC transporter domain-containing protein</fullName>
    </recommendedName>
</protein>
<feature type="transmembrane region" description="Helical" evidence="10">
    <location>
        <begin position="1291"/>
        <end position="1315"/>
    </location>
</feature>
<dbReference type="PROSITE" id="PS50893">
    <property type="entry name" value="ABC_TRANSPORTER_2"/>
    <property type="match status" value="2"/>
</dbReference>
<dbReference type="InterPro" id="IPR029481">
    <property type="entry name" value="ABC_trans_N"/>
</dbReference>
<evidence type="ECO:0000256" key="1">
    <source>
        <dbReference type="ARBA" id="ARBA00004141"/>
    </source>
</evidence>
<dbReference type="PROSITE" id="PS00211">
    <property type="entry name" value="ABC_TRANSPORTER_1"/>
    <property type="match status" value="1"/>
</dbReference>
<evidence type="ECO:0000256" key="2">
    <source>
        <dbReference type="ARBA" id="ARBA00006012"/>
    </source>
</evidence>
<dbReference type="InterPro" id="IPR013525">
    <property type="entry name" value="ABC2_TM"/>
</dbReference>
<sequence>MPTIERVDNSGEASHLGPNTISNHTDEISDFKRNNAPSADSTVIDTSSEDGIDVDKNVELFRDLERRISHHASEYSLKPTRTMSRRSTRKSGGIDEEKGDAPEEQPFDFKDYLESGVRAADSNGHRHHKMGVVFKNLTIIGEGADSSTILNLMSPFIGLAKMFNPLRWTKRQRGTAFDIVHDVTGFVEDGEMLLVLGRPGAGCSSLLRVLANSRKGFLDIKGDVFYGGIPAQDFGKYLGEAIYCMEEDAHYPELTVKETLGFALKMKTPAQRLPGVSRKDFQNEFMNTLLTIFGLKKQENTVVGNAFVRGLSGGERKRMTISEAMTASSAVAAWDCPTRGLDAASALDYSKSLRIQCDALNKTTIATLYQASDSIYNLYDKVMLMYLGRCIYFGPANRAKAYFMEMGYTCEPRKSTPDFLTGITNPNERIVAEGFEGKVPETPEQMEAHFLKSQDYKNLQDAIAAYEARIEKEQPAAEFKEYVRDIKQKGVPGQSVYSVNFFEQVKALTLRQFQILWGDKHAIYERYASVLIQAFIYASVFYQMSLTSTGAFQRGGALLSSLLFNAFLSQAELPNVLGGRMTLQKHKSYAMYHPSAFHIARVITDIPIIFVQCFMYTIIVYFMMGFDAKASKFFIFLIVNVLTTLCTTDLFRLLGNISPSIYVAFQLTGIILITLITYCGFSIPYKNMHPWLSWIYWIDPYAYAFKALFTNEMRGLTFPCEGAAGLVPYGPTYTDPAHQACTIVGANPGELFVVGDSFLDVSYGYLTSQMAIDIIAVFLFWLFFICCNMVAMEKITWVTGGVVKKVYKRGKAPKHTDEEELIRLRDAQDAYDKMGDNFAAEAGIFTWNHVNYHVPVGKTQLQLLSDCEGWIKPGQMTALMGSSGAGKTTLLDVLAKRKTMGTIDGEIFLNGKVLAADFERITGYVEQMDVHNPNLTVREALRFSAKMRQPQEVSLEEKYEYVETVLKMMEMQDLGDALIGILEAGQGISVEERKRLTIGMELVAKPTILFLDEPTSGLDSQSSYNIIKFIRKLADAGMALVCTIHQPSSILFEHFDRLLLLARGGKVAYFGDIGENSAIMNEYFESNGARHCDQSENPAEYILEVIGAGINGRSKQDWTDVWRNSKQAQTIKSELEALNADAGKHPVDTEAREFATSTAYQLKEVYKRMNLIWWRDPYFNIGRIWQAFFIGILNGFTFWKLQPTTSQLQLRTLVVFQIIIMGLTLVFSIQPQFMMQRLFFRRDFASKYYGFAAFALAMILVEIPYMCVAGAVGFLPLYWTAGLETTHLDGLYLYLLLVIFLMFSISFGLAIAAMLESMAQASIITPIPNTFLFLFAGLLSPAAAMVYFWRVWMYPLDPYHYFLEGFITTVFNNMEVQCIDSDWISYTPPSGQTCGQYSQAYLSAGTGYLKDPNATDMCNYCQYSSGEEFLSGFEWTIANRWRNYGLMWAYWVFNVSVFVLFVYINRKQKR</sequence>
<dbReference type="Pfam" id="PF19055">
    <property type="entry name" value="ABC2_membrane_7"/>
    <property type="match status" value="1"/>
</dbReference>
<dbReference type="SUPFAM" id="SSF52540">
    <property type="entry name" value="P-loop containing nucleoside triphosphate hydrolases"/>
    <property type="match status" value="2"/>
</dbReference>
<dbReference type="PANTHER" id="PTHR19241">
    <property type="entry name" value="ATP-BINDING CASSETTE TRANSPORTER"/>
    <property type="match status" value="1"/>
</dbReference>
<feature type="transmembrane region" description="Helical" evidence="10">
    <location>
        <begin position="1445"/>
        <end position="1464"/>
    </location>
</feature>
<feature type="transmembrane region" description="Helical" evidence="10">
    <location>
        <begin position="660"/>
        <end position="679"/>
    </location>
</feature>
<evidence type="ECO:0000256" key="7">
    <source>
        <dbReference type="ARBA" id="ARBA00022989"/>
    </source>
</evidence>
<feature type="transmembrane region" description="Helical" evidence="10">
    <location>
        <begin position="1177"/>
        <end position="1196"/>
    </location>
</feature>
<feature type="compositionally biased region" description="Polar residues" evidence="9">
    <location>
        <begin position="35"/>
        <end position="46"/>
    </location>
</feature>
<dbReference type="GO" id="GO:0016020">
    <property type="term" value="C:membrane"/>
    <property type="evidence" value="ECO:0007669"/>
    <property type="project" value="UniProtKB-SubCell"/>
</dbReference>
<feature type="transmembrane region" description="Helical" evidence="10">
    <location>
        <begin position="1208"/>
        <end position="1227"/>
    </location>
</feature>
<accession>A0A8H7UEX1</accession>
<dbReference type="CDD" id="cd03232">
    <property type="entry name" value="ABCG_PDR_domain2"/>
    <property type="match status" value="1"/>
</dbReference>
<keyword evidence="5" id="KW-0547">Nucleotide-binding</keyword>
<dbReference type="Pfam" id="PF01061">
    <property type="entry name" value="ABC2_membrane"/>
    <property type="match status" value="2"/>
</dbReference>
<dbReference type="GO" id="GO:0016887">
    <property type="term" value="F:ATP hydrolysis activity"/>
    <property type="evidence" value="ECO:0007669"/>
    <property type="project" value="InterPro"/>
</dbReference>
<comment type="caution">
    <text evidence="12">The sequence shown here is derived from an EMBL/GenBank/DDBJ whole genome shotgun (WGS) entry which is preliminary data.</text>
</comment>
<dbReference type="OrthoDB" id="245989at2759"/>
<feature type="domain" description="ABC transporter" evidence="11">
    <location>
        <begin position="845"/>
        <end position="1089"/>
    </location>
</feature>
<keyword evidence="4 10" id="KW-0812">Transmembrane</keyword>
<dbReference type="EMBL" id="JAEPRA010000012">
    <property type="protein sequence ID" value="KAG2177383.1"/>
    <property type="molecule type" value="Genomic_DNA"/>
</dbReference>
<evidence type="ECO:0000259" key="11">
    <source>
        <dbReference type="PROSITE" id="PS50893"/>
    </source>
</evidence>
<feature type="transmembrane region" description="Helical" evidence="10">
    <location>
        <begin position="606"/>
        <end position="626"/>
    </location>
</feature>
<feature type="region of interest" description="Disordered" evidence="9">
    <location>
        <begin position="72"/>
        <end position="106"/>
    </location>
</feature>
<dbReference type="InterPro" id="IPR034003">
    <property type="entry name" value="ABCG_PDR_2"/>
</dbReference>
<feature type="transmembrane region" description="Helical" evidence="10">
    <location>
        <begin position="770"/>
        <end position="791"/>
    </location>
</feature>
<dbReference type="GO" id="GO:0140359">
    <property type="term" value="F:ABC-type transporter activity"/>
    <property type="evidence" value="ECO:0007669"/>
    <property type="project" value="InterPro"/>
</dbReference>
<feature type="compositionally biased region" description="Basic and acidic residues" evidence="9">
    <location>
        <begin position="92"/>
        <end position="106"/>
    </location>
</feature>
<dbReference type="Pfam" id="PF14510">
    <property type="entry name" value="ABC_trans_N"/>
    <property type="match status" value="1"/>
</dbReference>
<evidence type="ECO:0000256" key="8">
    <source>
        <dbReference type="ARBA" id="ARBA00023136"/>
    </source>
</evidence>
<dbReference type="FunFam" id="3.40.50.300:FF:000054">
    <property type="entry name" value="ABC multidrug transporter atrF"/>
    <property type="match status" value="1"/>
</dbReference>
<evidence type="ECO:0000256" key="5">
    <source>
        <dbReference type="ARBA" id="ARBA00022741"/>
    </source>
</evidence>
<feature type="transmembrane region" description="Helical" evidence="10">
    <location>
        <begin position="691"/>
        <end position="709"/>
    </location>
</feature>
<gene>
    <name evidence="12" type="ORF">INT44_007894</name>
</gene>
<dbReference type="InterPro" id="IPR003593">
    <property type="entry name" value="AAA+_ATPase"/>
</dbReference>
<name>A0A8H7UEX1_9FUNG</name>
<comment type="similarity">
    <text evidence="2">Belongs to the ABC transporter superfamily. ABCG family. PDR (TC 3.A.1.205) subfamily.</text>
</comment>
<evidence type="ECO:0000256" key="9">
    <source>
        <dbReference type="SAM" id="MobiDB-lite"/>
    </source>
</evidence>
<reference evidence="12" key="1">
    <citation type="submission" date="2020-12" db="EMBL/GenBank/DDBJ databases">
        <title>Metabolic potential, ecology and presence of endohyphal bacteria is reflected in genomic diversity of Mucoromycotina.</title>
        <authorList>
            <person name="Muszewska A."/>
            <person name="Okrasinska A."/>
            <person name="Steczkiewicz K."/>
            <person name="Drgas O."/>
            <person name="Orlowska M."/>
            <person name="Perlinska-Lenart U."/>
            <person name="Aleksandrzak-Piekarczyk T."/>
            <person name="Szatraj K."/>
            <person name="Zielenkiewicz U."/>
            <person name="Pilsyk S."/>
            <person name="Malc E."/>
            <person name="Mieczkowski P."/>
            <person name="Kruszewska J.S."/>
            <person name="Biernat P."/>
            <person name="Pawlowska J."/>
        </authorList>
    </citation>
    <scope>NUCLEOTIDE SEQUENCE</scope>
    <source>
        <strain evidence="12">WA0000051536</strain>
    </source>
</reference>
<organism evidence="12 13">
    <name type="scientific">Umbelopsis vinacea</name>
    <dbReference type="NCBI Taxonomy" id="44442"/>
    <lineage>
        <taxon>Eukaryota</taxon>
        <taxon>Fungi</taxon>
        <taxon>Fungi incertae sedis</taxon>
        <taxon>Mucoromycota</taxon>
        <taxon>Mucoromycotina</taxon>
        <taxon>Umbelopsidomycetes</taxon>
        <taxon>Umbelopsidales</taxon>
        <taxon>Umbelopsidaceae</taxon>
        <taxon>Umbelopsis</taxon>
    </lineage>
</organism>
<keyword evidence="6" id="KW-0067">ATP-binding</keyword>
<keyword evidence="3" id="KW-0813">Transport</keyword>
<evidence type="ECO:0000256" key="4">
    <source>
        <dbReference type="ARBA" id="ARBA00022692"/>
    </source>
</evidence>
<keyword evidence="7 10" id="KW-1133">Transmembrane helix</keyword>
<keyword evidence="13" id="KW-1185">Reference proteome</keyword>
<dbReference type="InterPro" id="IPR034001">
    <property type="entry name" value="ABCG_PDR_1"/>
</dbReference>
<evidence type="ECO:0000256" key="3">
    <source>
        <dbReference type="ARBA" id="ARBA00022448"/>
    </source>
</evidence>
<keyword evidence="8 10" id="KW-0472">Membrane</keyword>
<evidence type="ECO:0000256" key="6">
    <source>
        <dbReference type="ARBA" id="ARBA00022840"/>
    </source>
</evidence>
<dbReference type="Pfam" id="PF06422">
    <property type="entry name" value="PDR_CDR"/>
    <property type="match status" value="2"/>
</dbReference>
<feature type="compositionally biased region" description="Basic and acidic residues" evidence="9">
    <location>
        <begin position="24"/>
        <end position="33"/>
    </location>
</feature>
<dbReference type="InterPro" id="IPR017871">
    <property type="entry name" value="ABC_transporter-like_CS"/>
</dbReference>
<evidence type="ECO:0000256" key="10">
    <source>
        <dbReference type="SAM" id="Phobius"/>
    </source>
</evidence>